<feature type="region of interest" description="Disordered" evidence="1">
    <location>
        <begin position="23"/>
        <end position="47"/>
    </location>
</feature>
<keyword evidence="4" id="KW-1185">Reference proteome</keyword>
<comment type="caution">
    <text evidence="3">The sequence shown here is derived from an EMBL/GenBank/DDBJ whole genome shotgun (WGS) entry which is preliminary data.</text>
</comment>
<evidence type="ECO:0000256" key="2">
    <source>
        <dbReference type="SAM" id="SignalP"/>
    </source>
</evidence>
<organism evidence="3 4">
    <name type="scientific">Nocardia jiangxiensis</name>
    <dbReference type="NCBI Taxonomy" id="282685"/>
    <lineage>
        <taxon>Bacteria</taxon>
        <taxon>Bacillati</taxon>
        <taxon>Actinomycetota</taxon>
        <taxon>Actinomycetes</taxon>
        <taxon>Mycobacteriales</taxon>
        <taxon>Nocardiaceae</taxon>
        <taxon>Nocardia</taxon>
    </lineage>
</organism>
<protein>
    <recommendedName>
        <fullName evidence="5">GLTT repeat-containing protein</fullName>
    </recommendedName>
</protein>
<sequence length="160" mass="15331">MAAMIFAASVISAGVANADAANPAQSASESNPAAPADNSPQTAPVDPGAEYMKAFDGVAGTFSNDSTVGRVVGTTAGILVGCPVGAVTGGTLFIPVAPLTPVGIVGGCLIGAAALGFVGGTVGSVVSGSPATLNALNQQYQSLHSKGLIAAPVPVQNVAQ</sequence>
<feature type="signal peptide" evidence="2">
    <location>
        <begin position="1"/>
        <end position="18"/>
    </location>
</feature>
<feature type="chain" id="PRO_5046834387" description="GLTT repeat-containing protein" evidence="2">
    <location>
        <begin position="19"/>
        <end position="160"/>
    </location>
</feature>
<proteinExistence type="predicted"/>
<dbReference type="EMBL" id="JBIAQY010000006">
    <property type="protein sequence ID" value="MFF3570006.1"/>
    <property type="molecule type" value="Genomic_DNA"/>
</dbReference>
<evidence type="ECO:0008006" key="5">
    <source>
        <dbReference type="Google" id="ProtNLM"/>
    </source>
</evidence>
<evidence type="ECO:0000256" key="1">
    <source>
        <dbReference type="SAM" id="MobiDB-lite"/>
    </source>
</evidence>
<accession>A0ABW6S4A2</accession>
<keyword evidence="2" id="KW-0732">Signal</keyword>
<name>A0ABW6S4A2_9NOCA</name>
<dbReference type="RefSeq" id="WP_051194648.1">
    <property type="nucleotide sequence ID" value="NZ_JBIAQY010000006.1"/>
</dbReference>
<reference evidence="3 4" key="1">
    <citation type="submission" date="2024-10" db="EMBL/GenBank/DDBJ databases">
        <title>The Natural Products Discovery Center: Release of the First 8490 Sequenced Strains for Exploring Actinobacteria Biosynthetic Diversity.</title>
        <authorList>
            <person name="Kalkreuter E."/>
            <person name="Kautsar S.A."/>
            <person name="Yang D."/>
            <person name="Bader C.D."/>
            <person name="Teijaro C.N."/>
            <person name="Fluegel L."/>
            <person name="Davis C.M."/>
            <person name="Simpson J.R."/>
            <person name="Lauterbach L."/>
            <person name="Steele A.D."/>
            <person name="Gui C."/>
            <person name="Meng S."/>
            <person name="Li G."/>
            <person name="Viehrig K."/>
            <person name="Ye F."/>
            <person name="Su P."/>
            <person name="Kiefer A.F."/>
            <person name="Nichols A."/>
            <person name="Cepeda A.J."/>
            <person name="Yan W."/>
            <person name="Fan B."/>
            <person name="Jiang Y."/>
            <person name="Adhikari A."/>
            <person name="Zheng C.-J."/>
            <person name="Schuster L."/>
            <person name="Cowan T.M."/>
            <person name="Smanski M.J."/>
            <person name="Chevrette M.G."/>
            <person name="De Carvalho L.P.S."/>
            <person name="Shen B."/>
        </authorList>
    </citation>
    <scope>NUCLEOTIDE SEQUENCE [LARGE SCALE GENOMIC DNA]</scope>
    <source>
        <strain evidence="3 4">NPDC002593</strain>
    </source>
</reference>
<evidence type="ECO:0000313" key="4">
    <source>
        <dbReference type="Proteomes" id="UP001601992"/>
    </source>
</evidence>
<evidence type="ECO:0000313" key="3">
    <source>
        <dbReference type="EMBL" id="MFF3570006.1"/>
    </source>
</evidence>
<dbReference type="Proteomes" id="UP001601992">
    <property type="component" value="Unassembled WGS sequence"/>
</dbReference>
<gene>
    <name evidence="3" type="ORF">ACFYXQ_19705</name>
</gene>